<feature type="signal peptide" evidence="5">
    <location>
        <begin position="1"/>
        <end position="26"/>
    </location>
</feature>
<keyword evidence="8" id="KW-1185">Reference proteome</keyword>
<dbReference type="InterPro" id="IPR013595">
    <property type="entry name" value="Pept_S33_TAP-like_C"/>
</dbReference>
<dbReference type="Pfam" id="PF08386">
    <property type="entry name" value="Abhydrolase_4"/>
    <property type="match status" value="1"/>
</dbReference>
<dbReference type="GO" id="GO:0016787">
    <property type="term" value="F:hydrolase activity"/>
    <property type="evidence" value="ECO:0007669"/>
    <property type="project" value="UniProtKB-KW"/>
</dbReference>
<evidence type="ECO:0000256" key="3">
    <source>
        <dbReference type="ARBA" id="ARBA00022801"/>
    </source>
</evidence>
<keyword evidence="2 5" id="KW-0732">Signal</keyword>
<feature type="chain" id="PRO_5031111050" evidence="5">
    <location>
        <begin position="27"/>
        <end position="556"/>
    </location>
</feature>
<evidence type="ECO:0000256" key="1">
    <source>
        <dbReference type="ARBA" id="ARBA00010088"/>
    </source>
</evidence>
<comment type="caution">
    <text evidence="7">The sequence shown here is derived from an EMBL/GenBank/DDBJ whole genome shotgun (WGS) entry which is preliminary data.</text>
</comment>
<evidence type="ECO:0000259" key="6">
    <source>
        <dbReference type="Pfam" id="PF08386"/>
    </source>
</evidence>
<keyword evidence="3" id="KW-0378">Hydrolase</keyword>
<proteinExistence type="inferred from homology"/>
<accession>A0A7W3QKS9</accession>
<evidence type="ECO:0000256" key="4">
    <source>
        <dbReference type="SAM" id="MobiDB-lite"/>
    </source>
</evidence>
<evidence type="ECO:0000313" key="7">
    <source>
        <dbReference type="EMBL" id="MBA8950849.1"/>
    </source>
</evidence>
<reference evidence="7 8" key="1">
    <citation type="submission" date="2020-08" db="EMBL/GenBank/DDBJ databases">
        <title>Genomic Encyclopedia of Type Strains, Phase IV (KMG-IV): sequencing the most valuable type-strain genomes for metagenomic binning, comparative biology and taxonomic classification.</title>
        <authorList>
            <person name="Goeker M."/>
        </authorList>
    </citation>
    <scope>NUCLEOTIDE SEQUENCE [LARGE SCALE GENOMIC DNA]</scope>
    <source>
        <strain evidence="7 8">DSM 44197</strain>
    </source>
</reference>
<dbReference type="AlphaFoldDB" id="A0A7W3QKS9"/>
<dbReference type="SUPFAM" id="SSF53474">
    <property type="entry name" value="alpha/beta-Hydrolases"/>
    <property type="match status" value="1"/>
</dbReference>
<dbReference type="EMBL" id="JACJIA010000003">
    <property type="protein sequence ID" value="MBA8950849.1"/>
    <property type="molecule type" value="Genomic_DNA"/>
</dbReference>
<dbReference type="InterPro" id="IPR029058">
    <property type="entry name" value="AB_hydrolase_fold"/>
</dbReference>
<protein>
    <submittedName>
        <fullName evidence="7">Pimeloyl-ACP methyl ester carboxylesterase</fullName>
    </submittedName>
</protein>
<gene>
    <name evidence="7" type="ORF">HNR61_002480</name>
</gene>
<evidence type="ECO:0000256" key="2">
    <source>
        <dbReference type="ARBA" id="ARBA00022729"/>
    </source>
</evidence>
<feature type="domain" description="Peptidase S33 tripeptidyl aminopeptidase-like C-terminal" evidence="6">
    <location>
        <begin position="419"/>
        <end position="517"/>
    </location>
</feature>
<organism evidence="7 8">
    <name type="scientific">Actinomadura namibiensis</name>
    <dbReference type="NCBI Taxonomy" id="182080"/>
    <lineage>
        <taxon>Bacteria</taxon>
        <taxon>Bacillati</taxon>
        <taxon>Actinomycetota</taxon>
        <taxon>Actinomycetes</taxon>
        <taxon>Streptosporangiales</taxon>
        <taxon>Thermomonosporaceae</taxon>
        <taxon>Actinomadura</taxon>
    </lineage>
</organism>
<dbReference type="PANTHER" id="PTHR43248:SF29">
    <property type="entry name" value="TRIPEPTIDYL AMINOPEPTIDASE"/>
    <property type="match status" value="1"/>
</dbReference>
<evidence type="ECO:0000313" key="8">
    <source>
        <dbReference type="Proteomes" id="UP000572680"/>
    </source>
</evidence>
<name>A0A7W3QKS9_ACTNM</name>
<comment type="similarity">
    <text evidence="1">Belongs to the peptidase S33 family.</text>
</comment>
<dbReference type="Gene3D" id="3.40.50.1820">
    <property type="entry name" value="alpha/beta hydrolase"/>
    <property type="match status" value="1"/>
</dbReference>
<sequence>MRRLTLAVGSAAGALALTTTASPVLAAPSPQTPQARFAAQRIDWKPCIEDPGAPPVIKRLDCGTMTVPLDWNAPDGATQLKIAVSRLRAGGGKARGAVFTNPGGPGGPGLTLPLALAGPDGNARLSQAMDIIGIDVRGTGQSTNVTCALTDPLEPLNVRDRGKRNTAKLLGQARTIAQACQKNSGTLGRHITTWQTVRDLDLLRTLLGQKKVHWIGYSGGSWLGAHYATAFPKNTGRFVLDSNTEFTAPWQKVFANQPMAFERRFRKDFTPWAAKYGSRYKLGKTGEQVRRTYEAMRADLAREPLPLLEGGYFYAGDLDNLIAGALYAKANFPELARIMSVLRRYTGVKARSAAGTRDLSQSIRALRDRWTPLRPAGEGDAPDADIATFYGITCNDTPRTGTPADLAKRTAASGRKYPLVGYARIIDPCQYWKRPNVKLPVPTGKGVPPTLMVQSAHDPATPYEGAVTAHRKFAGSRLLSVTREGDHAIYAGGNACVDKVVDAFVIDGVLPRKDLSCKGMPLPVPPKDVQSQSAATAPQHPLLRADELADRYRLKV</sequence>
<evidence type="ECO:0000256" key="5">
    <source>
        <dbReference type="SAM" id="SignalP"/>
    </source>
</evidence>
<dbReference type="InterPro" id="IPR051601">
    <property type="entry name" value="Serine_prot/Carboxylest_S33"/>
</dbReference>
<feature type="region of interest" description="Disordered" evidence="4">
    <location>
        <begin position="521"/>
        <end position="540"/>
    </location>
</feature>
<dbReference type="PANTHER" id="PTHR43248">
    <property type="entry name" value="2-SUCCINYL-6-HYDROXY-2,4-CYCLOHEXADIENE-1-CARBOXYLATE SYNTHASE"/>
    <property type="match status" value="1"/>
</dbReference>
<dbReference type="Proteomes" id="UP000572680">
    <property type="component" value="Unassembled WGS sequence"/>
</dbReference>
<dbReference type="RefSeq" id="WP_182843268.1">
    <property type="nucleotide sequence ID" value="NZ_BAAALP010000039.1"/>
</dbReference>